<keyword evidence="3" id="KW-1185">Reference proteome</keyword>
<dbReference type="InterPro" id="IPR006311">
    <property type="entry name" value="TAT_signal"/>
</dbReference>
<dbReference type="InterPro" id="IPR037165">
    <property type="entry name" value="AldOxase/xan_DH_Mopterin-bd_sf"/>
</dbReference>
<accession>A0ABV7H527</accession>
<protein>
    <submittedName>
        <fullName evidence="2">Molybdopterin cofactor-binding domain-containing protein</fullName>
    </submittedName>
</protein>
<dbReference type="Pfam" id="PF10518">
    <property type="entry name" value="TAT_signal"/>
    <property type="match status" value="1"/>
</dbReference>
<dbReference type="SUPFAM" id="SSF56003">
    <property type="entry name" value="Molybdenum cofactor-binding domain"/>
    <property type="match status" value="2"/>
</dbReference>
<reference evidence="3" key="1">
    <citation type="journal article" date="2019" name="Int. J. Syst. Evol. Microbiol.">
        <title>The Global Catalogue of Microorganisms (GCM) 10K type strain sequencing project: providing services to taxonomists for standard genome sequencing and annotation.</title>
        <authorList>
            <consortium name="The Broad Institute Genomics Platform"/>
            <consortium name="The Broad Institute Genome Sequencing Center for Infectious Disease"/>
            <person name="Wu L."/>
            <person name="Ma J."/>
        </authorList>
    </citation>
    <scope>NUCLEOTIDE SEQUENCE [LARGE SCALE GENOMIC DNA]</scope>
    <source>
        <strain evidence="3">KCTC 52168</strain>
    </source>
</reference>
<dbReference type="Gene3D" id="3.30.365.10">
    <property type="entry name" value="Aldehyde oxidase/xanthine dehydrogenase, molybdopterin binding domain"/>
    <property type="match status" value="4"/>
</dbReference>
<dbReference type="Gene3D" id="3.90.1170.50">
    <property type="entry name" value="Aldehyde oxidase/xanthine dehydrogenase, a/b hammerhead"/>
    <property type="match status" value="1"/>
</dbReference>
<dbReference type="InterPro" id="IPR052516">
    <property type="entry name" value="N-heterocyclic_Hydroxylase"/>
</dbReference>
<dbReference type="EMBL" id="JBHRTI010000004">
    <property type="protein sequence ID" value="MFC3147868.1"/>
    <property type="molecule type" value="Genomic_DNA"/>
</dbReference>
<feature type="domain" description="Aldehyde oxidase/xanthine dehydrogenase a/b hammerhead" evidence="1">
    <location>
        <begin position="233"/>
        <end position="316"/>
    </location>
</feature>
<dbReference type="PROSITE" id="PS51318">
    <property type="entry name" value="TAT"/>
    <property type="match status" value="1"/>
</dbReference>
<dbReference type="RefSeq" id="WP_377303313.1">
    <property type="nucleotide sequence ID" value="NZ_CP180191.1"/>
</dbReference>
<dbReference type="InterPro" id="IPR000674">
    <property type="entry name" value="Ald_Oxase/Xan_DH_a/b"/>
</dbReference>
<name>A0ABV7H527_9BURK</name>
<dbReference type="PIRSF" id="PIRSF036389">
    <property type="entry name" value="IOR_B"/>
    <property type="match status" value="1"/>
</dbReference>
<organism evidence="2 3">
    <name type="scientific">Piscinibacterium candidicorallinum</name>
    <dbReference type="NCBI Taxonomy" id="1793872"/>
    <lineage>
        <taxon>Bacteria</taxon>
        <taxon>Pseudomonadati</taxon>
        <taxon>Pseudomonadota</taxon>
        <taxon>Betaproteobacteria</taxon>
        <taxon>Burkholderiales</taxon>
        <taxon>Piscinibacterium</taxon>
    </lineage>
</organism>
<evidence type="ECO:0000313" key="2">
    <source>
        <dbReference type="EMBL" id="MFC3147868.1"/>
    </source>
</evidence>
<evidence type="ECO:0000259" key="1">
    <source>
        <dbReference type="SMART" id="SM01008"/>
    </source>
</evidence>
<comment type="caution">
    <text evidence="2">The sequence shown here is derived from an EMBL/GenBank/DDBJ whole genome shotgun (WGS) entry which is preliminary data.</text>
</comment>
<proteinExistence type="predicted"/>
<dbReference type="NCBIfam" id="TIGR01409">
    <property type="entry name" value="TAT_signal_seq"/>
    <property type="match status" value="1"/>
</dbReference>
<dbReference type="InterPro" id="IPR046867">
    <property type="entry name" value="AldOxase/xan_DH_MoCoBD2"/>
</dbReference>
<dbReference type="Proteomes" id="UP001595556">
    <property type="component" value="Unassembled WGS sequence"/>
</dbReference>
<dbReference type="Pfam" id="PF02738">
    <property type="entry name" value="MoCoBD_1"/>
    <property type="match status" value="1"/>
</dbReference>
<dbReference type="PANTHER" id="PTHR47495">
    <property type="entry name" value="ALDEHYDE DEHYDROGENASE"/>
    <property type="match status" value="1"/>
</dbReference>
<sequence>MHHDLQALKQIARFVEADSTPPTNVSRRDFLKFSGAAGAGGFALAFAPLAEAALPAVAQAGGPGLKPTQIPQGFISIAPDGTVTVTVNRLDMGQGIETGLPLIAAEELDADWSKVKSAFGTADPRYVDPVVGMHLTGGSQSIANSYMQYRELGARVRAMLVAAAAQQWKVKPEQCSTDKGVVIGPGNRRATYGSLAAAAMKQPVPAKVTLKDPKNFKLIGQPATLLSARNKSRGAQQYTIDVKRPGMLVAVIAQPPTFSTKLKGFDAGAASKMRGVKAIFPVPLDMGAQGVAVVADSYWNARQAREAMKVNWDLANVAKVDSARQMAEYRELAAKPGNLSKFRDDTSKIAGAPNKIDAEFWFPYLAHAAMEPMSCVVDLSAEKCEIWSASQMPGVDAGTIAKMTGLKPDQVRINVQMSGGGFGRRAVPTVEYHVEAVAVAMGLLKSGTPAPVKVMWTREDDMAAGYYRPSHLHKASIGFDTQGNILGWDHTIVGQSIVAGSPFEGFLMKDGIDGTITEGMRDPYTMPMKLAVHHPRQNVPVLWWRSVGSTHTAYVMETLLDEIAVATKQDPVAYRKKLFDAKKGARCNAALDLAVQKSGYGTRTLPAGRAWGVAVHESFNTAVAFIVEASVSNGVPRLHKVWAGVHCNLAINPRSIEAQIQGAALMGLGTCMPGEQITLKDGMVEQTNFGAYAVPRMTDMPEVDVAIVPSADPPTGIGEPGLPPLAPAFANAIARLTGKRLRNMPFPEKVV</sequence>
<gene>
    <name evidence="2" type="ORF">ACFOEN_09460</name>
</gene>
<dbReference type="InterPro" id="IPR008274">
    <property type="entry name" value="AldOxase/xan_DH_MoCoBD1"/>
</dbReference>
<evidence type="ECO:0000313" key="3">
    <source>
        <dbReference type="Proteomes" id="UP001595556"/>
    </source>
</evidence>
<dbReference type="Pfam" id="PF20256">
    <property type="entry name" value="MoCoBD_2"/>
    <property type="match status" value="2"/>
</dbReference>
<dbReference type="InterPro" id="IPR012368">
    <property type="entry name" value="OxRdtase_Mopterin-bd_su_IorB"/>
</dbReference>
<dbReference type="PANTHER" id="PTHR47495:SF2">
    <property type="entry name" value="ALDEHYDE DEHYDROGENASE"/>
    <property type="match status" value="1"/>
</dbReference>
<dbReference type="SMART" id="SM01008">
    <property type="entry name" value="Ald_Xan_dh_C"/>
    <property type="match status" value="1"/>
</dbReference>
<dbReference type="InterPro" id="IPR019546">
    <property type="entry name" value="TAT_signal_bac_arc"/>
</dbReference>